<dbReference type="RefSeq" id="WP_103936627.1">
    <property type="nucleotide sequence ID" value="NZ_FNVO01000002.1"/>
</dbReference>
<proteinExistence type="predicted"/>
<dbReference type="EMBL" id="FNVO01000002">
    <property type="protein sequence ID" value="SEF88160.1"/>
    <property type="molecule type" value="Genomic_DNA"/>
</dbReference>
<gene>
    <name evidence="1" type="ORF">SAMN04489712_102369</name>
</gene>
<dbReference type="AlphaFoldDB" id="A0A1H5VLS3"/>
<evidence type="ECO:0000313" key="1">
    <source>
        <dbReference type="EMBL" id="SEF88160.1"/>
    </source>
</evidence>
<name>A0A1H5VLS3_9ACTN</name>
<organism evidence="1 2">
    <name type="scientific">Thermomonospora echinospora</name>
    <dbReference type="NCBI Taxonomy" id="1992"/>
    <lineage>
        <taxon>Bacteria</taxon>
        <taxon>Bacillati</taxon>
        <taxon>Actinomycetota</taxon>
        <taxon>Actinomycetes</taxon>
        <taxon>Streptosporangiales</taxon>
        <taxon>Thermomonosporaceae</taxon>
        <taxon>Thermomonospora</taxon>
    </lineage>
</organism>
<reference evidence="2" key="1">
    <citation type="submission" date="2016-10" db="EMBL/GenBank/DDBJ databases">
        <authorList>
            <person name="Varghese N."/>
            <person name="Submissions S."/>
        </authorList>
    </citation>
    <scope>NUCLEOTIDE SEQUENCE [LARGE SCALE GENOMIC DNA]</scope>
    <source>
        <strain evidence="2">DSM 43163</strain>
    </source>
</reference>
<dbReference type="Proteomes" id="UP000236723">
    <property type="component" value="Unassembled WGS sequence"/>
</dbReference>
<sequence length="352" mass="38600">MVTAEERRWRQERTRLNRRRAELGDAADKLYPGAPRVGSTALLCRPEWIPADPLPLESVRLLWDEDPTPPAVTGAEAVLPDGYRTYSEAMGALAAPAVFENRPSYRLLAADLTGHGTARDSHGDLRAGGPMLRLAGACYFEGVDVGEAVAHELAAEAEGLPLRTLVGDPCELARRAALPAITTVTIRRRARDFVLHWRDPAKVVHAGGLHQVMPVGVFQPVTGDHADDLNLWRCMAREFSEEFLGTGEEYGPGFSYEDWPFFRRLEAARRAGTVRVHCLGLGTDPLTLAVDVLTAVVIDDEVFEDLFGGLVRVNTEGRVTMAPFDGRTPRPMQPAGAAALELAWRHRNALLD</sequence>
<keyword evidence="2" id="KW-1185">Reference proteome</keyword>
<accession>A0A1H5VLS3</accession>
<evidence type="ECO:0000313" key="2">
    <source>
        <dbReference type="Proteomes" id="UP000236723"/>
    </source>
</evidence>
<protein>
    <submittedName>
        <fullName evidence="1">Uncharacterized protein</fullName>
    </submittedName>
</protein>
<dbReference type="OrthoDB" id="3831424at2"/>